<accession>A0AAU2GQS2</accession>
<dbReference type="PANTHER" id="PTHR43245:SF10">
    <property type="entry name" value="SUGAR DEHYDRATASE_EPIMERASE YFNG-RELATED"/>
    <property type="match status" value="1"/>
</dbReference>
<dbReference type="PANTHER" id="PTHR43245">
    <property type="entry name" value="BIFUNCTIONAL POLYMYXIN RESISTANCE PROTEIN ARNA"/>
    <property type="match status" value="1"/>
</dbReference>
<dbReference type="EMBL" id="CP108253">
    <property type="protein sequence ID" value="WTU38111.1"/>
    <property type="molecule type" value="Genomic_DNA"/>
</dbReference>
<dbReference type="EMBL" id="CP108253">
    <property type="protein sequence ID" value="WTU45248.1"/>
    <property type="molecule type" value="Genomic_DNA"/>
</dbReference>
<protein>
    <submittedName>
        <fullName evidence="2">NAD-dependent epimerase/dehydratase family protein</fullName>
    </submittedName>
</protein>
<feature type="domain" description="NAD-dependent epimerase/dehydratase" evidence="1">
    <location>
        <begin position="13"/>
        <end position="239"/>
    </location>
</feature>
<organism evidence="2">
    <name type="scientific">Streptomyces sp. NBC_00060</name>
    <dbReference type="NCBI Taxonomy" id="2975636"/>
    <lineage>
        <taxon>Bacteria</taxon>
        <taxon>Bacillati</taxon>
        <taxon>Actinomycetota</taxon>
        <taxon>Actinomycetes</taxon>
        <taxon>Kitasatosporales</taxon>
        <taxon>Streptomycetaceae</taxon>
        <taxon>Streptomyces</taxon>
    </lineage>
</organism>
<reference evidence="2" key="1">
    <citation type="submission" date="2022-10" db="EMBL/GenBank/DDBJ databases">
        <title>The complete genomes of actinobacterial strains from the NBC collection.</title>
        <authorList>
            <person name="Joergensen T.S."/>
            <person name="Alvarez Arevalo M."/>
            <person name="Sterndorff E.B."/>
            <person name="Faurdal D."/>
            <person name="Vuksanovic O."/>
            <person name="Mourched A.-S."/>
            <person name="Charusanti P."/>
            <person name="Shaw S."/>
            <person name="Blin K."/>
            <person name="Weber T."/>
        </authorList>
    </citation>
    <scope>NUCLEOTIDE SEQUENCE</scope>
    <source>
        <strain evidence="2">NBC_00060</strain>
    </source>
</reference>
<dbReference type="InterPro" id="IPR036291">
    <property type="entry name" value="NAD(P)-bd_dom_sf"/>
</dbReference>
<name>A0AAU2GQS2_9ACTN</name>
<gene>
    <name evidence="2" type="ORF">OHV25_00175</name>
    <name evidence="3" type="ORF">OHV25_39665</name>
</gene>
<dbReference type="Gene3D" id="3.40.50.720">
    <property type="entry name" value="NAD(P)-binding Rossmann-like Domain"/>
    <property type="match status" value="1"/>
</dbReference>
<dbReference type="SUPFAM" id="SSF51735">
    <property type="entry name" value="NAD(P)-binding Rossmann-fold domains"/>
    <property type="match status" value="1"/>
</dbReference>
<dbReference type="Gene3D" id="3.90.25.10">
    <property type="entry name" value="UDP-galactose 4-epimerase, domain 1"/>
    <property type="match status" value="1"/>
</dbReference>
<dbReference type="AlphaFoldDB" id="A0AAU2GQS2"/>
<evidence type="ECO:0000259" key="1">
    <source>
        <dbReference type="Pfam" id="PF01370"/>
    </source>
</evidence>
<evidence type="ECO:0000313" key="2">
    <source>
        <dbReference type="EMBL" id="WTU38111.1"/>
    </source>
</evidence>
<dbReference type="Pfam" id="PF01370">
    <property type="entry name" value="Epimerase"/>
    <property type="match status" value="1"/>
</dbReference>
<dbReference type="InterPro" id="IPR050177">
    <property type="entry name" value="Lipid_A_modif_metabolic_enz"/>
</dbReference>
<sequence length="368" mass="38882">MVGDPEALRGRTVLITGHSGFIGSWLCSLLVACGADVVGYSLSEDPASATRAQWLTLLGVTDVRGDVRDLASVVAAARVFEPDVVVHLAAQPLLGRGFTEPHLTFDVNLNGSLSVLETVRLGAVRALVHVTSDKCYAPAGAGAPPLTEGSRLGGAGPYPASKWMAEALFNEFRALVPADSSIASVRLGNVIGGGDEADRLVPNALRAFRSGTAFRLRDPAAERPFQHVLDVVWGLATLASRLLFRQIDSGRALNFAPPSMASSAGELVAELAREWGPGALVSDGRDEVDFPEEPVLRLDGGRAARSLRWEHRLDLTNAASWTVAWARMTDSEVPPSDATACQVVDFLAASTRAGSREHDGDSVGAGER</sequence>
<evidence type="ECO:0000313" key="3">
    <source>
        <dbReference type="EMBL" id="WTU45248.1"/>
    </source>
</evidence>
<proteinExistence type="predicted"/>
<dbReference type="InterPro" id="IPR001509">
    <property type="entry name" value="Epimerase_deHydtase"/>
</dbReference>